<keyword evidence="4" id="KW-1185">Reference proteome</keyword>
<gene>
    <name evidence="3" type="ORF">DYH56_14110</name>
</gene>
<comment type="caution">
    <text evidence="3">The sequence shown here is derived from an EMBL/GenBank/DDBJ whole genome shotgun (WGS) entry which is preliminary data.</text>
</comment>
<sequence length="160" mass="19219">MRFSYEFAMEEYKKVEKYLEKHGYSCEVSGSLRRKMEDVGDIDIVVGNQEVRLESKENLEEVEREILELVSKYDKVERRINHYEFLLKSGISIHMIPEISKHFNYTLWHSTGPKLHVKLIEKIYREKGMEIDVENTAEKKIYENIGLEYLEPEKRWKLKT</sequence>
<dbReference type="Pfam" id="PF14792">
    <property type="entry name" value="DNA_pol_B_palm"/>
    <property type="match status" value="1"/>
</dbReference>
<keyword evidence="1" id="KW-0175">Coiled coil</keyword>
<dbReference type="RefSeq" id="WP_114643512.1">
    <property type="nucleotide sequence ID" value="NZ_JAACIO010000035.1"/>
</dbReference>
<dbReference type="SUPFAM" id="SSF81301">
    <property type="entry name" value="Nucleotidyltransferase"/>
    <property type="match status" value="1"/>
</dbReference>
<evidence type="ECO:0000256" key="1">
    <source>
        <dbReference type="SAM" id="Coils"/>
    </source>
</evidence>
<protein>
    <recommendedName>
        <fullName evidence="2">DNA polymerase beta palm domain-containing protein</fullName>
    </recommendedName>
</protein>
<name>A0ABX9KE22_9FUSO</name>
<dbReference type="InterPro" id="IPR037160">
    <property type="entry name" value="DNA_Pol_thumb_sf"/>
</dbReference>
<dbReference type="Gene3D" id="3.30.460.10">
    <property type="entry name" value="Beta Polymerase, domain 2"/>
    <property type="match status" value="1"/>
</dbReference>
<evidence type="ECO:0000313" key="3">
    <source>
        <dbReference type="EMBL" id="REI39625.1"/>
    </source>
</evidence>
<organism evidence="3 4">
    <name type="scientific">Psychrilyobacter piezotolerans</name>
    <dbReference type="NCBI Taxonomy" id="2293438"/>
    <lineage>
        <taxon>Bacteria</taxon>
        <taxon>Fusobacteriati</taxon>
        <taxon>Fusobacteriota</taxon>
        <taxon>Fusobacteriia</taxon>
        <taxon>Fusobacteriales</taxon>
        <taxon>Fusobacteriaceae</taxon>
        <taxon>Psychrilyobacter</taxon>
    </lineage>
</organism>
<dbReference type="EMBL" id="QUAJ01000037">
    <property type="protein sequence ID" value="REI39625.1"/>
    <property type="molecule type" value="Genomic_DNA"/>
</dbReference>
<dbReference type="Gene3D" id="3.30.210.10">
    <property type="entry name" value="DNA polymerase, thumb domain"/>
    <property type="match status" value="1"/>
</dbReference>
<evidence type="ECO:0000259" key="2">
    <source>
        <dbReference type="Pfam" id="PF14792"/>
    </source>
</evidence>
<accession>A0ABX9KE22</accession>
<evidence type="ECO:0000313" key="4">
    <source>
        <dbReference type="Proteomes" id="UP000263486"/>
    </source>
</evidence>
<feature type="domain" description="DNA polymerase beta palm" evidence="2">
    <location>
        <begin position="18"/>
        <end position="70"/>
    </location>
</feature>
<dbReference type="InterPro" id="IPR043519">
    <property type="entry name" value="NT_sf"/>
</dbReference>
<feature type="coiled-coil region" evidence="1">
    <location>
        <begin position="52"/>
        <end position="79"/>
    </location>
</feature>
<reference evidence="3 4" key="1">
    <citation type="submission" date="2018-08" db="EMBL/GenBank/DDBJ databases">
        <title>Draft genome sequence of Psychrilyobacter sp. strain SD5 isolated from Black Sea water.</title>
        <authorList>
            <person name="Yadav S."/>
            <person name="Villanueva L."/>
            <person name="Damste J.S.S."/>
        </authorList>
    </citation>
    <scope>NUCLEOTIDE SEQUENCE [LARGE SCALE GENOMIC DNA]</scope>
    <source>
        <strain evidence="3 4">SD5</strain>
    </source>
</reference>
<dbReference type="InterPro" id="IPR028207">
    <property type="entry name" value="DNA_pol_B_palm_palm"/>
</dbReference>
<dbReference type="Proteomes" id="UP000263486">
    <property type="component" value="Unassembled WGS sequence"/>
</dbReference>
<proteinExistence type="predicted"/>